<evidence type="ECO:0000313" key="1">
    <source>
        <dbReference type="EMBL" id="TFK66094.1"/>
    </source>
</evidence>
<gene>
    <name evidence="1" type="ORF">BDN72DRAFT_844796</name>
</gene>
<protein>
    <submittedName>
        <fullName evidence="1">Uncharacterized protein</fullName>
    </submittedName>
</protein>
<name>A0ACD3ALG5_9AGAR</name>
<evidence type="ECO:0000313" key="2">
    <source>
        <dbReference type="Proteomes" id="UP000308600"/>
    </source>
</evidence>
<reference evidence="1 2" key="1">
    <citation type="journal article" date="2019" name="Nat. Ecol. Evol.">
        <title>Megaphylogeny resolves global patterns of mushroom evolution.</title>
        <authorList>
            <person name="Varga T."/>
            <person name="Krizsan K."/>
            <person name="Foldi C."/>
            <person name="Dima B."/>
            <person name="Sanchez-Garcia M."/>
            <person name="Sanchez-Ramirez S."/>
            <person name="Szollosi G.J."/>
            <person name="Szarkandi J.G."/>
            <person name="Papp V."/>
            <person name="Albert L."/>
            <person name="Andreopoulos W."/>
            <person name="Angelini C."/>
            <person name="Antonin V."/>
            <person name="Barry K.W."/>
            <person name="Bougher N.L."/>
            <person name="Buchanan P."/>
            <person name="Buyck B."/>
            <person name="Bense V."/>
            <person name="Catcheside P."/>
            <person name="Chovatia M."/>
            <person name="Cooper J."/>
            <person name="Damon W."/>
            <person name="Desjardin D."/>
            <person name="Finy P."/>
            <person name="Geml J."/>
            <person name="Haridas S."/>
            <person name="Hughes K."/>
            <person name="Justo A."/>
            <person name="Karasinski D."/>
            <person name="Kautmanova I."/>
            <person name="Kiss B."/>
            <person name="Kocsube S."/>
            <person name="Kotiranta H."/>
            <person name="LaButti K.M."/>
            <person name="Lechner B.E."/>
            <person name="Liimatainen K."/>
            <person name="Lipzen A."/>
            <person name="Lukacs Z."/>
            <person name="Mihaltcheva S."/>
            <person name="Morgado L.N."/>
            <person name="Niskanen T."/>
            <person name="Noordeloos M.E."/>
            <person name="Ohm R.A."/>
            <person name="Ortiz-Santana B."/>
            <person name="Ovrebo C."/>
            <person name="Racz N."/>
            <person name="Riley R."/>
            <person name="Savchenko A."/>
            <person name="Shiryaev A."/>
            <person name="Soop K."/>
            <person name="Spirin V."/>
            <person name="Szebenyi C."/>
            <person name="Tomsovsky M."/>
            <person name="Tulloss R.E."/>
            <person name="Uehling J."/>
            <person name="Grigoriev I.V."/>
            <person name="Vagvolgyi C."/>
            <person name="Papp T."/>
            <person name="Martin F.M."/>
            <person name="Miettinen O."/>
            <person name="Hibbett D.S."/>
            <person name="Nagy L.G."/>
        </authorList>
    </citation>
    <scope>NUCLEOTIDE SEQUENCE [LARGE SCALE GENOMIC DNA]</scope>
    <source>
        <strain evidence="1 2">NL-1719</strain>
    </source>
</reference>
<dbReference type="Proteomes" id="UP000308600">
    <property type="component" value="Unassembled WGS sequence"/>
</dbReference>
<accession>A0ACD3ALG5</accession>
<sequence>MVVLKIIPGEIITSDGFFELLRETSQETRLNWTKYIEARLSKWEELMPILNPSLPNIVFTASNSNRKLTIEPSRVPYDRYQPRSQYPVRFRIPPTTLSGLSQRDCVIRAMRFALGSLIFMIMTGTPPFEELDDGAVEKEYKRGHYPGDVIYLQERIMIEVLQYWSREFGEAWLHISGCESLVYFP</sequence>
<dbReference type="EMBL" id="ML208416">
    <property type="protein sequence ID" value="TFK66094.1"/>
    <property type="molecule type" value="Genomic_DNA"/>
</dbReference>
<keyword evidence="2" id="KW-1185">Reference proteome</keyword>
<proteinExistence type="predicted"/>
<organism evidence="1 2">
    <name type="scientific">Pluteus cervinus</name>
    <dbReference type="NCBI Taxonomy" id="181527"/>
    <lineage>
        <taxon>Eukaryota</taxon>
        <taxon>Fungi</taxon>
        <taxon>Dikarya</taxon>
        <taxon>Basidiomycota</taxon>
        <taxon>Agaricomycotina</taxon>
        <taxon>Agaricomycetes</taxon>
        <taxon>Agaricomycetidae</taxon>
        <taxon>Agaricales</taxon>
        <taxon>Pluteineae</taxon>
        <taxon>Pluteaceae</taxon>
        <taxon>Pluteus</taxon>
    </lineage>
</organism>